<dbReference type="PANTHER" id="PTHR47784:SF4">
    <property type="entry name" value="ZN(II)2CYS6 TRANSCRIPTION FACTOR (EUROFUNG)"/>
    <property type="match status" value="1"/>
</dbReference>
<dbReference type="EMBL" id="PXXK01000228">
    <property type="protein sequence ID" value="RFN47862.1"/>
    <property type="molecule type" value="Genomic_DNA"/>
</dbReference>
<dbReference type="AlphaFoldDB" id="A0A395MIU5"/>
<dbReference type="Proteomes" id="UP000265631">
    <property type="component" value="Unassembled WGS sequence"/>
</dbReference>
<accession>A0A395MIU5</accession>
<dbReference type="InterPro" id="IPR053157">
    <property type="entry name" value="Sterol_Uptake_Regulator"/>
</dbReference>
<reference evidence="1 2" key="1">
    <citation type="journal article" date="2018" name="PLoS Pathog.">
        <title>Evolution of structural diversity of trichothecenes, a family of toxins produced by plant pathogenic and entomopathogenic fungi.</title>
        <authorList>
            <person name="Proctor R.H."/>
            <person name="McCormick S.P."/>
            <person name="Kim H.S."/>
            <person name="Cardoza R.E."/>
            <person name="Stanley A.M."/>
            <person name="Lindo L."/>
            <person name="Kelly A."/>
            <person name="Brown D.W."/>
            <person name="Lee T."/>
            <person name="Vaughan M.M."/>
            <person name="Alexander N.J."/>
            <person name="Busman M."/>
            <person name="Gutierrez S."/>
        </authorList>
    </citation>
    <scope>NUCLEOTIDE SEQUENCE [LARGE SCALE GENOMIC DNA]</scope>
    <source>
        <strain evidence="1 2">NRRL 13405</strain>
    </source>
</reference>
<protein>
    <submittedName>
        <fullName evidence="1">C6 finger domain-containing protein</fullName>
    </submittedName>
</protein>
<dbReference type="PANTHER" id="PTHR47784">
    <property type="entry name" value="STEROL UPTAKE CONTROL PROTEIN 2"/>
    <property type="match status" value="1"/>
</dbReference>
<dbReference type="GO" id="GO:0001228">
    <property type="term" value="F:DNA-binding transcription activator activity, RNA polymerase II-specific"/>
    <property type="evidence" value="ECO:0007669"/>
    <property type="project" value="TreeGrafter"/>
</dbReference>
<name>A0A395MIU5_9HYPO</name>
<keyword evidence="2" id="KW-1185">Reference proteome</keyword>
<comment type="caution">
    <text evidence="1">The sequence shown here is derived from an EMBL/GenBank/DDBJ whole genome shotgun (WGS) entry which is preliminary data.</text>
</comment>
<gene>
    <name evidence="1" type="ORF">FIE12Z_7889</name>
</gene>
<organism evidence="1 2">
    <name type="scientific">Fusarium flagelliforme</name>
    <dbReference type="NCBI Taxonomy" id="2675880"/>
    <lineage>
        <taxon>Eukaryota</taxon>
        <taxon>Fungi</taxon>
        <taxon>Dikarya</taxon>
        <taxon>Ascomycota</taxon>
        <taxon>Pezizomycotina</taxon>
        <taxon>Sordariomycetes</taxon>
        <taxon>Hypocreomycetidae</taxon>
        <taxon>Hypocreales</taxon>
        <taxon>Nectriaceae</taxon>
        <taxon>Fusarium</taxon>
        <taxon>Fusarium incarnatum-equiseti species complex</taxon>
    </lineage>
</organism>
<evidence type="ECO:0000313" key="2">
    <source>
        <dbReference type="Proteomes" id="UP000265631"/>
    </source>
</evidence>
<sequence length="287" mass="32478">MLHLELLHHFTIDTYVPEMGQELFHSTELVIRTGFHAPYLMVQALALSARRLSTSCHSMKQTYLDHAMKLQTHAVSLFNADKSELDETSSVAKLLFSSILGRHLLSDALAVREPDLIPFLDNYVRYARLHRSIKALAGYAWPFLLHSVLKDAVMWGTEIIRVQPNGHECDLVIELLESSALDNDSRQACRKAIHFLQIGFDEAQCGQVQGRTMQILLWWCILVPEQFIDMLAYRQPEAIAVLGYYAALLKYGKGVWLIGNAGSYLLEEITCYLGVDWADWLVGAEAV</sequence>
<proteinExistence type="predicted"/>
<dbReference type="STRING" id="2594813.A0A395MIU5"/>
<evidence type="ECO:0000313" key="1">
    <source>
        <dbReference type="EMBL" id="RFN47862.1"/>
    </source>
</evidence>